<organism evidence="1">
    <name type="scientific">marine metagenome</name>
    <dbReference type="NCBI Taxonomy" id="408172"/>
    <lineage>
        <taxon>unclassified sequences</taxon>
        <taxon>metagenomes</taxon>
        <taxon>ecological metagenomes</taxon>
    </lineage>
</organism>
<dbReference type="AlphaFoldDB" id="A0A382MCP4"/>
<accession>A0A382MCP4</accession>
<protein>
    <submittedName>
        <fullName evidence="1">Uncharacterized protein</fullName>
    </submittedName>
</protein>
<name>A0A382MCP4_9ZZZZ</name>
<gene>
    <name evidence="1" type="ORF">METZ01_LOCUS298699</name>
</gene>
<reference evidence="1" key="1">
    <citation type="submission" date="2018-05" db="EMBL/GenBank/DDBJ databases">
        <authorList>
            <person name="Lanie J.A."/>
            <person name="Ng W.-L."/>
            <person name="Kazmierczak K.M."/>
            <person name="Andrzejewski T.M."/>
            <person name="Davidsen T.M."/>
            <person name="Wayne K.J."/>
            <person name="Tettelin H."/>
            <person name="Glass J.I."/>
            <person name="Rusch D."/>
            <person name="Podicherti R."/>
            <person name="Tsui H.-C.T."/>
            <person name="Winkler M.E."/>
        </authorList>
    </citation>
    <scope>NUCLEOTIDE SEQUENCE</scope>
</reference>
<dbReference type="EMBL" id="UINC01092345">
    <property type="protein sequence ID" value="SVC45845.1"/>
    <property type="molecule type" value="Genomic_DNA"/>
</dbReference>
<sequence>MKSQFHNPTIVVLFLVFGPLLTLTADQADNSENDDLAGLKKAFNLARDSWQSADIDTYFTFIHPSDKYVSYRGNTATIKVKSLEAYVRSRKTSVSEVLRECADCDTKFDLSHDMKERLTKIAASRKRYTVGKLIATVVKQVYGRGSL</sequence>
<evidence type="ECO:0000313" key="1">
    <source>
        <dbReference type="EMBL" id="SVC45845.1"/>
    </source>
</evidence>
<proteinExistence type="predicted"/>